<organism evidence="1 2">
    <name type="scientific">Kangiella sediminilitoris</name>
    <dbReference type="NCBI Taxonomy" id="1144748"/>
    <lineage>
        <taxon>Bacteria</taxon>
        <taxon>Pseudomonadati</taxon>
        <taxon>Pseudomonadota</taxon>
        <taxon>Gammaproteobacteria</taxon>
        <taxon>Kangiellales</taxon>
        <taxon>Kangiellaceae</taxon>
        <taxon>Kangiella</taxon>
    </lineage>
</organism>
<accession>A0A1B3B8L6</accession>
<reference evidence="2" key="1">
    <citation type="submission" date="2015-08" db="EMBL/GenBank/DDBJ databases">
        <authorList>
            <person name="Kim K.M."/>
        </authorList>
    </citation>
    <scope>NUCLEOTIDE SEQUENCE [LARGE SCALE GENOMIC DNA]</scope>
    <source>
        <strain evidence="2">KCTC 23892</strain>
    </source>
</reference>
<evidence type="ECO:0000313" key="1">
    <source>
        <dbReference type="EMBL" id="AOE49137.1"/>
    </source>
</evidence>
<name>A0A1B3B8L6_9GAMM</name>
<dbReference type="InterPro" id="IPR052705">
    <property type="entry name" value="Gliding_Motility_GTPase"/>
</dbReference>
<proteinExistence type="predicted"/>
<gene>
    <name evidence="1" type="ORF">KS2013_413</name>
</gene>
<evidence type="ECO:0000313" key="2">
    <source>
        <dbReference type="Proteomes" id="UP000094147"/>
    </source>
</evidence>
<protein>
    <submittedName>
        <fullName evidence="1">Putative ATP/GTP-binding protein</fullName>
    </submittedName>
</protein>
<keyword evidence="2" id="KW-1185">Reference proteome</keyword>
<dbReference type="InterPro" id="IPR027417">
    <property type="entry name" value="P-loop_NTPase"/>
</dbReference>
<dbReference type="STRING" id="1144748.KS2013_413"/>
<dbReference type="EMBL" id="CP012418">
    <property type="protein sequence ID" value="AOE49137.1"/>
    <property type="molecule type" value="Genomic_DNA"/>
</dbReference>
<dbReference type="SUPFAM" id="SSF52540">
    <property type="entry name" value="P-loop containing nucleoside triphosphate hydrolases"/>
    <property type="match status" value="1"/>
</dbReference>
<dbReference type="CDD" id="cd00882">
    <property type="entry name" value="Ras_like_GTPase"/>
    <property type="match status" value="1"/>
</dbReference>
<dbReference type="PANTHER" id="PTHR42708:SF1">
    <property type="entry name" value="GLIDING MOTILITY PROTEIN MGLA"/>
    <property type="match status" value="1"/>
</dbReference>
<dbReference type="PRINTS" id="PR00449">
    <property type="entry name" value="RASTRNSFRMNG"/>
</dbReference>
<dbReference type="RefSeq" id="WP_068988987.1">
    <property type="nucleotide sequence ID" value="NZ_CP012418.1"/>
</dbReference>
<dbReference type="OrthoDB" id="4319884at2"/>
<dbReference type="Gene3D" id="3.40.50.300">
    <property type="entry name" value="P-loop containing nucleotide triphosphate hydrolases"/>
    <property type="match status" value="1"/>
</dbReference>
<dbReference type="Proteomes" id="UP000094147">
    <property type="component" value="Chromosome"/>
</dbReference>
<dbReference type="KEGG" id="ksd:KS2013_413"/>
<dbReference type="AlphaFoldDB" id="A0A1B3B8L6"/>
<dbReference type="PANTHER" id="PTHR42708">
    <property type="entry name" value="ATP/GTP-BINDING PROTEIN-RELATED"/>
    <property type="match status" value="1"/>
</dbReference>
<sequence>MYRKLVVIGGVGAGKSTLIRTLSEIETVDTDVKTSQDIGKPVTTVGIDYGRITLGKEEAIGLYGVPGQERYSFIWDMVKEDVWGCALLLNSKSIPSADKLFRLLNVFINNKPDLPLVIGVTHSDIMSVDFNQIRAAFSRRGLNPPIFSVDARKKESSLLLLHTLMSLHTAKHTLGDTAEYE</sequence>